<dbReference type="InterPro" id="IPR017767">
    <property type="entry name" value="PC-PLC"/>
</dbReference>
<dbReference type="PANTHER" id="PTHR31956">
    <property type="entry name" value="NON-SPECIFIC PHOSPHOLIPASE C4-RELATED"/>
    <property type="match status" value="1"/>
</dbReference>
<evidence type="ECO:0000256" key="5">
    <source>
        <dbReference type="ARBA" id="ARBA00022525"/>
    </source>
</evidence>
<dbReference type="PROSITE" id="PS51318">
    <property type="entry name" value="TAT"/>
    <property type="match status" value="1"/>
</dbReference>
<feature type="domain" description="Bacterial phospholipase C C-terminal" evidence="10">
    <location>
        <begin position="521"/>
        <end position="603"/>
    </location>
</feature>
<comment type="catalytic activity">
    <reaction evidence="8">
        <text>a 1,2-diacyl-sn-glycero-3-phosphocholine + H2O = phosphocholine + a 1,2-diacyl-sn-glycerol + H(+)</text>
        <dbReference type="Rhea" id="RHEA:10604"/>
        <dbReference type="ChEBI" id="CHEBI:15377"/>
        <dbReference type="ChEBI" id="CHEBI:15378"/>
        <dbReference type="ChEBI" id="CHEBI:17815"/>
        <dbReference type="ChEBI" id="CHEBI:57643"/>
        <dbReference type="ChEBI" id="CHEBI:295975"/>
        <dbReference type="EC" id="3.1.4.3"/>
    </reaction>
    <physiologicalReaction direction="left-to-right" evidence="8">
        <dbReference type="Rhea" id="RHEA:10605"/>
    </physiologicalReaction>
</comment>
<dbReference type="PANTHER" id="PTHR31956:SF1">
    <property type="entry name" value="NON-SPECIFIC PHOSPHOLIPASE C1"/>
    <property type="match status" value="1"/>
</dbReference>
<reference evidence="11" key="1">
    <citation type="journal article" date="2014" name="Int. J. Syst. Evol. Microbiol.">
        <title>Complete genome sequence of Corynebacterium casei LMG S-19264T (=DSM 44701T), isolated from a smear-ripened cheese.</title>
        <authorList>
            <consortium name="US DOE Joint Genome Institute (JGI-PGF)"/>
            <person name="Walter F."/>
            <person name="Albersmeier A."/>
            <person name="Kalinowski J."/>
            <person name="Ruckert C."/>
        </authorList>
    </citation>
    <scope>NUCLEOTIDE SEQUENCE</scope>
    <source>
        <strain evidence="11">CGMCC 1.12827</strain>
    </source>
</reference>
<dbReference type="InterPro" id="IPR017850">
    <property type="entry name" value="Alkaline_phosphatase_core_sf"/>
</dbReference>
<dbReference type="EMBL" id="BMGC01000008">
    <property type="protein sequence ID" value="GGB28225.1"/>
    <property type="molecule type" value="Genomic_DNA"/>
</dbReference>
<evidence type="ECO:0000256" key="6">
    <source>
        <dbReference type="ARBA" id="ARBA00022801"/>
    </source>
</evidence>
<comment type="caution">
    <text evidence="11">The sequence shown here is derived from an EMBL/GenBank/DDBJ whole genome shotgun (WGS) entry which is preliminary data.</text>
</comment>
<dbReference type="InterPro" id="IPR008475">
    <property type="entry name" value="PLipase_C_C"/>
</dbReference>
<reference evidence="11" key="2">
    <citation type="submission" date="2020-09" db="EMBL/GenBank/DDBJ databases">
        <authorList>
            <person name="Sun Q."/>
            <person name="Zhou Y."/>
        </authorList>
    </citation>
    <scope>NUCLEOTIDE SEQUENCE</scope>
    <source>
        <strain evidence="11">CGMCC 1.12827</strain>
    </source>
</reference>
<proteinExistence type="inferred from homology"/>
<accession>A0A916T488</accession>
<evidence type="ECO:0000256" key="8">
    <source>
        <dbReference type="ARBA" id="ARBA00048421"/>
    </source>
</evidence>
<evidence type="ECO:0000259" key="10">
    <source>
        <dbReference type="Pfam" id="PF05506"/>
    </source>
</evidence>
<evidence type="ECO:0000256" key="7">
    <source>
        <dbReference type="ARBA" id="ARBA00023026"/>
    </source>
</evidence>
<gene>
    <name evidence="11" type="primary">plcC</name>
    <name evidence="11" type="ORF">GCM10011489_15530</name>
</gene>
<evidence type="ECO:0000313" key="12">
    <source>
        <dbReference type="Proteomes" id="UP000621454"/>
    </source>
</evidence>
<feature type="region of interest" description="Disordered" evidence="9">
    <location>
        <begin position="499"/>
        <end position="519"/>
    </location>
</feature>
<dbReference type="CDD" id="cd16014">
    <property type="entry name" value="PLC"/>
    <property type="match status" value="1"/>
</dbReference>
<dbReference type="Proteomes" id="UP000621454">
    <property type="component" value="Unassembled WGS sequence"/>
</dbReference>
<keyword evidence="4" id="KW-0134">Cell wall</keyword>
<keyword evidence="12" id="KW-1185">Reference proteome</keyword>
<keyword evidence="7" id="KW-0843">Virulence</keyword>
<dbReference type="GO" id="GO:0034480">
    <property type="term" value="F:phosphatidylcholine phospholipase C activity"/>
    <property type="evidence" value="ECO:0007669"/>
    <property type="project" value="UniProtKB-EC"/>
</dbReference>
<dbReference type="Gene3D" id="3.40.720.10">
    <property type="entry name" value="Alkaline Phosphatase, subunit A"/>
    <property type="match status" value="2"/>
</dbReference>
<dbReference type="Pfam" id="PF04185">
    <property type="entry name" value="Phosphoesterase"/>
    <property type="match status" value="1"/>
</dbReference>
<evidence type="ECO:0000313" key="11">
    <source>
        <dbReference type="EMBL" id="GGB28225.1"/>
    </source>
</evidence>
<dbReference type="NCBIfam" id="TIGR03396">
    <property type="entry name" value="PC_PLC"/>
    <property type="match status" value="1"/>
</dbReference>
<comment type="similarity">
    <text evidence="2">Belongs to the bacterial phospholipase C family.</text>
</comment>
<dbReference type="AlphaFoldDB" id="A0A916T488"/>
<dbReference type="Pfam" id="PF05506">
    <property type="entry name" value="PLipase_C_C"/>
    <property type="match status" value="1"/>
</dbReference>
<dbReference type="InterPro" id="IPR007312">
    <property type="entry name" value="Phosphoesterase"/>
</dbReference>
<comment type="subcellular location">
    <subcellularLocation>
        <location evidence="1">Secreted</location>
        <location evidence="1">Cell wall</location>
    </subcellularLocation>
</comment>
<evidence type="ECO:0000256" key="4">
    <source>
        <dbReference type="ARBA" id="ARBA00022512"/>
    </source>
</evidence>
<sequence length="697" mass="76369">MPTRIRRRTLLKSAGLTAGAAAVSSGVRQAEAEARAKPPGGLDQVEHVVILMQENRSFDHYYGSLRGVRGFDDPTAVRIGGGRSVFDQLNLAKTATLAPFHLDTARSDAQEVPSLPHDWETMHLAWNEGRNDSWPTWKSDYTMGYFSRTDIPYHYGLADAFTICDNYFASLLGPTTPNRLYLWSGTIDPEGRHGGPASTNPLDYTPTFSWTTYPERLERAGISWRVYANDEVGNSDDHPYVGDYGDNSLWLFKQYHDALNSHDPRRQRLAQRAGLHTRWKPDSGKGEQVEHVLDTFLSDCAAGHLPAVSWVVAPYGWCEHPSARPAYGEAFVEAMLNAIWKDPELWSKTVVFINYDENDGFFDHIPPPVPPPGTPGEFLPLISDANSFPITWAGQPLGIPTADLGGQTPIGLGMRVPMTVISPWSTGGFVNSEVFDHTSVLQFLERWTGVREENISPWRRQICGDLLSCFDFTTKKASFPSLPDANALKLHAQGVQTKLPTTIPPLGGLDTPSVKERGTRPARPLPYQLGAHTVHAPRGHEVMVNNLGSAAVAIHVRDQGSPEIGVTHLTIPPEHTSSVFVSPSGQLDVTVHGPNGFLLAASGEPSDALDVSTSVIGTAYPKLVIAISNLGNKPARIRIGGQEIVAGVAARHEHIIDALAHDHGWYDVTVTSPTYPGLRRRFAGHLENGQPSQSQRF</sequence>
<dbReference type="GO" id="GO:0016042">
    <property type="term" value="P:lipid catabolic process"/>
    <property type="evidence" value="ECO:0007669"/>
    <property type="project" value="InterPro"/>
</dbReference>
<name>A0A916T488_9ACTN</name>
<protein>
    <recommendedName>
        <fullName evidence="3">phospholipase C</fullName>
        <ecNumber evidence="3">3.1.4.3</ecNumber>
    </recommendedName>
</protein>
<dbReference type="InterPro" id="IPR006311">
    <property type="entry name" value="TAT_signal"/>
</dbReference>
<dbReference type="RefSeq" id="WP_229742293.1">
    <property type="nucleotide sequence ID" value="NZ_BMGC01000008.1"/>
</dbReference>
<evidence type="ECO:0000256" key="9">
    <source>
        <dbReference type="SAM" id="MobiDB-lite"/>
    </source>
</evidence>
<evidence type="ECO:0000256" key="3">
    <source>
        <dbReference type="ARBA" id="ARBA00012018"/>
    </source>
</evidence>
<evidence type="ECO:0000256" key="2">
    <source>
        <dbReference type="ARBA" id="ARBA00009717"/>
    </source>
</evidence>
<organism evidence="11 12">
    <name type="scientific">Gordonia jinhuaensis</name>
    <dbReference type="NCBI Taxonomy" id="1517702"/>
    <lineage>
        <taxon>Bacteria</taxon>
        <taxon>Bacillati</taxon>
        <taxon>Actinomycetota</taxon>
        <taxon>Actinomycetes</taxon>
        <taxon>Mycobacteriales</taxon>
        <taxon>Gordoniaceae</taxon>
        <taxon>Gordonia</taxon>
    </lineage>
</organism>
<keyword evidence="6" id="KW-0378">Hydrolase</keyword>
<evidence type="ECO:0000256" key="1">
    <source>
        <dbReference type="ARBA" id="ARBA00004191"/>
    </source>
</evidence>
<dbReference type="EC" id="3.1.4.3" evidence="3"/>
<keyword evidence="5" id="KW-0964">Secreted</keyword>